<evidence type="ECO:0000256" key="3">
    <source>
        <dbReference type="ARBA" id="ARBA00022448"/>
    </source>
</evidence>
<keyword evidence="10" id="KW-1185">Reference proteome</keyword>
<dbReference type="InterPro" id="IPR018035">
    <property type="entry name" value="Flagellar_FliH/T3SS_HrpE"/>
</dbReference>
<evidence type="ECO:0000259" key="8">
    <source>
        <dbReference type="Pfam" id="PF02108"/>
    </source>
</evidence>
<evidence type="ECO:0000256" key="6">
    <source>
        <dbReference type="ARBA" id="ARBA00023225"/>
    </source>
</evidence>
<organism evidence="9 10">
    <name type="scientific">Anaeroselena agilis</name>
    <dbReference type="NCBI Taxonomy" id="3063788"/>
    <lineage>
        <taxon>Bacteria</taxon>
        <taxon>Bacillati</taxon>
        <taxon>Bacillota</taxon>
        <taxon>Negativicutes</taxon>
        <taxon>Acetonemataceae</taxon>
        <taxon>Anaeroselena</taxon>
    </lineage>
</organism>
<evidence type="ECO:0000256" key="2">
    <source>
        <dbReference type="ARBA" id="ARBA00006602"/>
    </source>
</evidence>
<evidence type="ECO:0000256" key="5">
    <source>
        <dbReference type="ARBA" id="ARBA00022927"/>
    </source>
</evidence>
<evidence type="ECO:0000313" key="10">
    <source>
        <dbReference type="Proteomes" id="UP001254848"/>
    </source>
</evidence>
<accession>A0ABU3NWU4</accession>
<reference evidence="9 10" key="1">
    <citation type="submission" date="2023-07" db="EMBL/GenBank/DDBJ databases">
        <title>The novel representative of Negativicutes class, Anaeroselena agilis gen. nov. sp. nov.</title>
        <authorList>
            <person name="Prokofeva M.I."/>
            <person name="Elcheninov A.G."/>
            <person name="Klyukina A."/>
            <person name="Kublanov I.V."/>
            <person name="Frolov E.N."/>
            <person name="Podosokorskaya O.A."/>
        </authorList>
    </citation>
    <scope>NUCLEOTIDE SEQUENCE [LARGE SCALE GENOMIC DNA]</scope>
    <source>
        <strain evidence="9 10">4137-cl</strain>
    </source>
</reference>
<dbReference type="InterPro" id="IPR051472">
    <property type="entry name" value="T3SS_Stator/FliH"/>
</dbReference>
<comment type="similarity">
    <text evidence="2">Belongs to the FliH family.</text>
</comment>
<feature type="domain" description="Flagellar assembly protein FliH/Type III secretion system HrpE" evidence="8">
    <location>
        <begin position="119"/>
        <end position="244"/>
    </location>
</feature>
<dbReference type="PANTHER" id="PTHR34982:SF1">
    <property type="entry name" value="FLAGELLAR ASSEMBLY PROTEIN FLIH"/>
    <property type="match status" value="1"/>
</dbReference>
<dbReference type="RefSeq" id="WP_413779806.1">
    <property type="nucleotide sequence ID" value="NZ_JAUOZS010000001.1"/>
</dbReference>
<keyword evidence="4" id="KW-1005">Bacterial flagellum biogenesis</keyword>
<feature type="compositionally biased region" description="Acidic residues" evidence="7">
    <location>
        <begin position="27"/>
        <end position="40"/>
    </location>
</feature>
<dbReference type="Pfam" id="PF02108">
    <property type="entry name" value="FliH"/>
    <property type="match status" value="1"/>
</dbReference>
<keyword evidence="6" id="KW-1006">Bacterial flagellum protein export</keyword>
<comment type="function">
    <text evidence="1">Needed for flagellar regrowth and assembly.</text>
</comment>
<protein>
    <submittedName>
        <fullName evidence="9">FliH/SctL family protein</fullName>
    </submittedName>
</protein>
<dbReference type="Proteomes" id="UP001254848">
    <property type="component" value="Unassembled WGS sequence"/>
</dbReference>
<gene>
    <name evidence="9" type="ORF">Q4T40_08580</name>
</gene>
<name>A0ABU3NWU4_9FIRM</name>
<dbReference type="PANTHER" id="PTHR34982">
    <property type="entry name" value="YOP PROTEINS TRANSLOCATION PROTEIN L"/>
    <property type="match status" value="1"/>
</dbReference>
<proteinExistence type="inferred from homology"/>
<evidence type="ECO:0000256" key="7">
    <source>
        <dbReference type="SAM" id="MobiDB-lite"/>
    </source>
</evidence>
<keyword evidence="3" id="KW-0813">Transport</keyword>
<keyword evidence="5" id="KW-0653">Protein transport</keyword>
<dbReference type="EMBL" id="JAUOZS010000001">
    <property type="protein sequence ID" value="MDT8901290.1"/>
    <property type="molecule type" value="Genomic_DNA"/>
</dbReference>
<evidence type="ECO:0000256" key="1">
    <source>
        <dbReference type="ARBA" id="ARBA00003041"/>
    </source>
</evidence>
<evidence type="ECO:0000256" key="4">
    <source>
        <dbReference type="ARBA" id="ARBA00022795"/>
    </source>
</evidence>
<evidence type="ECO:0000313" key="9">
    <source>
        <dbReference type="EMBL" id="MDT8901290.1"/>
    </source>
</evidence>
<feature type="region of interest" description="Disordered" evidence="7">
    <location>
        <begin position="16"/>
        <end position="40"/>
    </location>
</feature>
<sequence>MSRIFKSVSLRDTPHVVTYSPPRLPEPEVDEEPLPEAEETAAEEDVVSAASGEAVTIIAAARETAAAVVAAANEDAAKLRREAYDEGYEKGFAEGRVNGEAAGLEQAREQTRGTVAEAAERATELLALARQQADEALAGAERQVVELALAVASKVLAREVAENPTVILPIVRAALERVQDQEQITIRVNPECYELVLSARPELQAAMARAASVAVVADGALRDGDCIVETPFGTVDARVDTQLEMVKAALKDLLP</sequence>
<comment type="caution">
    <text evidence="9">The sequence shown here is derived from an EMBL/GenBank/DDBJ whole genome shotgun (WGS) entry which is preliminary data.</text>
</comment>